<dbReference type="Proteomes" id="UP001194579">
    <property type="component" value="Unassembled WGS sequence"/>
</dbReference>
<keyword evidence="3" id="KW-0145">Chemotaxis</keyword>
<dbReference type="SUPFAM" id="SSF58104">
    <property type="entry name" value="Methyl-accepting chemotaxis protein (MCP) signaling domain"/>
    <property type="match status" value="1"/>
</dbReference>
<feature type="transmembrane region" description="Helical" evidence="9">
    <location>
        <begin position="192"/>
        <end position="211"/>
    </location>
</feature>
<feature type="transmembrane region" description="Helical" evidence="9">
    <location>
        <begin position="12"/>
        <end position="31"/>
    </location>
</feature>
<dbReference type="AlphaFoldDB" id="A0A0H3I357"/>
<dbReference type="RefSeq" id="WP_014698420.1">
    <property type="nucleotide sequence ID" value="NC_017845.1"/>
</dbReference>
<protein>
    <submittedName>
        <fullName evidence="11 12">Methyl-accepting chemotaxis protein</fullName>
    </submittedName>
</protein>
<evidence type="ECO:0000256" key="3">
    <source>
        <dbReference type="ARBA" id="ARBA00022500"/>
    </source>
</evidence>
<feature type="compositionally biased region" description="Polar residues" evidence="8">
    <location>
        <begin position="542"/>
        <end position="556"/>
    </location>
</feature>
<evidence type="ECO:0000256" key="2">
    <source>
        <dbReference type="ARBA" id="ARBA00022481"/>
    </source>
</evidence>
<evidence type="ECO:0000259" key="10">
    <source>
        <dbReference type="PROSITE" id="PS50111"/>
    </source>
</evidence>
<dbReference type="CDD" id="cd19411">
    <property type="entry name" value="MCP2201-like_sensor"/>
    <property type="match status" value="1"/>
</dbReference>
<dbReference type="HOGENOM" id="CLU_000445_107_16_6"/>
<dbReference type="EMBL" id="WABS01000016">
    <property type="protein sequence ID" value="MBI0554777.1"/>
    <property type="molecule type" value="Genomic_DNA"/>
</dbReference>
<accession>A0A0H3I357</accession>
<sequence length="556" mass="59859">MNLIKNSSLGKMLGTGFTLVIAIGFLVAIFGRIQLDKLGENIQVLSQVRIANLLMMEEFKDNINANAIAVRNLVLLEDERQMQEEKARIEELISRNNALLLKIDDSTVDKHAKGLVTILEQVRPAYSVAMKEAITLAMTGKNNEARDLLLTDVKAKQDSVFNALNNMVNWQEKLTVEIADQSLKNANNAGTLMVIIALLSVVLGILISWWITRTIKRQIGGEPAYTLEVTRQVAQGNLAVTIELRDGDTTSVLASIEDMRQNLSNLVGQVHQSSESIATGATQIAMGNTDLSQRTEEQAANLQETAASMEQMNTTVKQNAATVRTATELAHSASTTAQKGGDAVNNVVRTMEDITVSSRKIGDIIGVIDSIAFQTNILALNAAVEAARAGEQGRGFAVVASEVRSLAQRSASAAREIKDLISVSVANVEMGEKLVNDAGITIKDIVEKSQHVANLLSEIGLTTHEQEQGVAQVNDAVNQLDQVTQQNAALVEESASAADSLSEQARTLLELMGVFKISGVQAPAPRLTSPMKPQTAPRLALASQSGNASSNNWETF</sequence>
<dbReference type="InterPro" id="IPR004090">
    <property type="entry name" value="Chemotax_Me-accpt_rcpt"/>
</dbReference>
<dbReference type="CDD" id="cd11386">
    <property type="entry name" value="MCP_signal"/>
    <property type="match status" value="1"/>
</dbReference>
<feature type="region of interest" description="Disordered" evidence="8">
    <location>
        <begin position="524"/>
        <end position="556"/>
    </location>
</feature>
<dbReference type="InterPro" id="IPR047347">
    <property type="entry name" value="YvaQ-like_sensor"/>
</dbReference>
<dbReference type="GO" id="GO:0006935">
    <property type="term" value="P:chemotaxis"/>
    <property type="evidence" value="ECO:0007669"/>
    <property type="project" value="UniProtKB-KW"/>
</dbReference>
<dbReference type="GO" id="GO:0007165">
    <property type="term" value="P:signal transduction"/>
    <property type="evidence" value="ECO:0007669"/>
    <property type="project" value="UniProtKB-KW"/>
</dbReference>
<dbReference type="InterPro" id="IPR024478">
    <property type="entry name" value="HlyB_4HB_MCP"/>
</dbReference>
<comment type="subcellular location">
    <subcellularLocation>
        <location evidence="1">Membrane</location>
    </subcellularLocation>
</comment>
<evidence type="ECO:0000256" key="4">
    <source>
        <dbReference type="ARBA" id="ARBA00023224"/>
    </source>
</evidence>
<dbReference type="Gene3D" id="1.10.287.950">
    <property type="entry name" value="Methyl-accepting chemotaxis protein"/>
    <property type="match status" value="1"/>
</dbReference>
<dbReference type="PANTHER" id="PTHR43531">
    <property type="entry name" value="PROTEIN ICFG"/>
    <property type="match status" value="1"/>
</dbReference>
<dbReference type="GO" id="GO:0004888">
    <property type="term" value="F:transmembrane signaling receptor activity"/>
    <property type="evidence" value="ECO:0007669"/>
    <property type="project" value="InterPro"/>
</dbReference>
<dbReference type="Proteomes" id="UP000008044">
    <property type="component" value="Chromosome"/>
</dbReference>
<dbReference type="Pfam" id="PF00015">
    <property type="entry name" value="MCPsignal"/>
    <property type="match status" value="1"/>
</dbReference>
<keyword evidence="9" id="KW-1133">Transmembrane helix</keyword>
<dbReference type="eggNOG" id="COG0840">
    <property type="taxonomic scope" value="Bacteria"/>
</dbReference>
<evidence type="ECO:0000256" key="1">
    <source>
        <dbReference type="ARBA" id="ARBA00004370"/>
    </source>
</evidence>
<evidence type="ECO:0000256" key="8">
    <source>
        <dbReference type="SAM" id="MobiDB-lite"/>
    </source>
</evidence>
<evidence type="ECO:0000256" key="7">
    <source>
        <dbReference type="SAM" id="Coils"/>
    </source>
</evidence>
<keyword evidence="2" id="KW-0488">Methylation</keyword>
<evidence type="ECO:0000313" key="11">
    <source>
        <dbReference type="EMBL" id="AFI88245.1"/>
    </source>
</evidence>
<keyword evidence="11" id="KW-0675">Receptor</keyword>
<keyword evidence="9" id="KW-0472">Membrane</keyword>
<reference evidence="14" key="3">
    <citation type="submission" date="2023-07" db="EMBL/GenBank/DDBJ databases">
        <title>Identification of Pectobacterium versatile causing blackleg of potato from New York State with a whole genome sequencing approach.</title>
        <authorList>
            <person name="Ma X."/>
            <person name="Swingle B."/>
        </authorList>
    </citation>
    <scope>NUCLEOTIDE SEQUENCE [LARGE SCALE GENOMIC DNA]</scope>
    <source>
        <strain evidence="14">NY1588A</strain>
    </source>
</reference>
<dbReference type="InterPro" id="IPR051310">
    <property type="entry name" value="MCP_chemotaxis"/>
</dbReference>
<reference evidence="11" key="2">
    <citation type="submission" date="2012-03" db="EMBL/GenBank/DDBJ databases">
        <authorList>
            <person name="Koskinen P."/>
            <person name="Laine P."/>
            <person name="Niemi O."/>
            <person name="Nykyri J."/>
            <person name="Harjunpaa H."/>
            <person name="Auvinen P."/>
            <person name="Paulin L."/>
            <person name="Pirhonen M."/>
            <person name="Palva T."/>
            <person name="Holm L."/>
        </authorList>
    </citation>
    <scope>NUCLEOTIDE SEQUENCE</scope>
    <source>
        <strain evidence="11">SCC3193</strain>
    </source>
</reference>
<dbReference type="PROSITE" id="PS50111">
    <property type="entry name" value="CHEMOTAXIS_TRANSDUC_2"/>
    <property type="match status" value="1"/>
</dbReference>
<evidence type="ECO:0000313" key="13">
    <source>
        <dbReference type="Proteomes" id="UP000008044"/>
    </source>
</evidence>
<dbReference type="PRINTS" id="PR00260">
    <property type="entry name" value="CHEMTRNSDUCR"/>
</dbReference>
<organism evidence="11 13">
    <name type="scientific">Pectobacterium parmentieri</name>
    <dbReference type="NCBI Taxonomy" id="1905730"/>
    <lineage>
        <taxon>Bacteria</taxon>
        <taxon>Pseudomonadati</taxon>
        <taxon>Pseudomonadota</taxon>
        <taxon>Gammaproteobacteria</taxon>
        <taxon>Enterobacterales</taxon>
        <taxon>Pectobacteriaceae</taxon>
        <taxon>Pectobacterium</taxon>
    </lineage>
</organism>
<keyword evidence="4 6" id="KW-0807">Transducer</keyword>
<dbReference type="InterPro" id="IPR004089">
    <property type="entry name" value="MCPsignal_dom"/>
</dbReference>
<dbReference type="SMART" id="SM00283">
    <property type="entry name" value="MA"/>
    <property type="match status" value="1"/>
</dbReference>
<dbReference type="EMBL" id="CP003415">
    <property type="protein sequence ID" value="AFI88245.1"/>
    <property type="molecule type" value="Genomic_DNA"/>
</dbReference>
<keyword evidence="14" id="KW-1185">Reference proteome</keyword>
<evidence type="ECO:0000313" key="14">
    <source>
        <dbReference type="Proteomes" id="UP001194579"/>
    </source>
</evidence>
<dbReference type="KEGG" id="pec:W5S_0106"/>
<reference evidence="11 13" key="1">
    <citation type="journal article" date="2012" name="J. Bacteriol.">
        <title>Genome sequence of Pectobacterium sp. strain SCC3193.</title>
        <authorList>
            <person name="Koskinen J.P."/>
            <person name="Laine P."/>
            <person name="Niemi O."/>
            <person name="Nykyri J."/>
            <person name="Harjunpaa H."/>
            <person name="Auvinen P."/>
            <person name="Paulin L."/>
            <person name="Pirhonen M."/>
            <person name="Palva T."/>
            <person name="Holm L."/>
        </authorList>
    </citation>
    <scope>NUCLEOTIDE SEQUENCE [LARGE SCALE GENOMIC DNA]</scope>
    <source>
        <strain evidence="11 13">SCC3193</strain>
    </source>
</reference>
<dbReference type="Pfam" id="PF12729">
    <property type="entry name" value="4HB_MCP_1"/>
    <property type="match status" value="1"/>
</dbReference>
<feature type="coiled-coil region" evidence="7">
    <location>
        <begin position="75"/>
        <end position="102"/>
    </location>
</feature>
<dbReference type="STRING" id="1905730.W5S_0106"/>
<dbReference type="PATRIC" id="fig|1166016.3.peg.111"/>
<evidence type="ECO:0000256" key="5">
    <source>
        <dbReference type="ARBA" id="ARBA00029447"/>
    </source>
</evidence>
<dbReference type="GO" id="GO:0005886">
    <property type="term" value="C:plasma membrane"/>
    <property type="evidence" value="ECO:0007669"/>
    <property type="project" value="TreeGrafter"/>
</dbReference>
<reference evidence="12" key="4">
    <citation type="submission" date="2024-05" db="EMBL/GenBank/DDBJ databases">
        <title>Identification of Pectobacterium versatile causing blackleg of potato from New York State with a whole genome sequencing approach.</title>
        <authorList>
            <person name="Ma X."/>
            <person name="Swingle B."/>
        </authorList>
    </citation>
    <scope>NUCLEOTIDE SEQUENCE</scope>
    <source>
        <strain evidence="12">NY1588A</strain>
    </source>
</reference>
<evidence type="ECO:0000313" key="12">
    <source>
        <dbReference type="EMBL" id="MBI0554777.1"/>
    </source>
</evidence>
<feature type="coiled-coil region" evidence="7">
    <location>
        <begin position="292"/>
        <end position="319"/>
    </location>
</feature>
<evidence type="ECO:0000256" key="9">
    <source>
        <dbReference type="SAM" id="Phobius"/>
    </source>
</evidence>
<name>A0A0H3I357_PECPM</name>
<keyword evidence="9" id="KW-0812">Transmembrane</keyword>
<keyword evidence="7" id="KW-0175">Coiled coil</keyword>
<dbReference type="FunFam" id="1.10.287.950:FF:000001">
    <property type="entry name" value="Methyl-accepting chemotaxis sensory transducer"/>
    <property type="match status" value="1"/>
</dbReference>
<dbReference type="PANTHER" id="PTHR43531:SF14">
    <property type="entry name" value="METHYL-ACCEPTING CHEMOTAXIS PROTEIN I-RELATED"/>
    <property type="match status" value="1"/>
</dbReference>
<proteinExistence type="inferred from homology"/>
<comment type="similarity">
    <text evidence="5">Belongs to the methyl-accepting chemotaxis (MCP) protein family.</text>
</comment>
<gene>
    <name evidence="11" type="ordered locus">W5S_0106</name>
    <name evidence="12" type="ORF">F6Q06_09795</name>
</gene>
<evidence type="ECO:0000256" key="6">
    <source>
        <dbReference type="PROSITE-ProRule" id="PRU00284"/>
    </source>
</evidence>
<feature type="domain" description="Methyl-accepting transducer" evidence="10">
    <location>
        <begin position="273"/>
        <end position="502"/>
    </location>
</feature>